<dbReference type="SUPFAM" id="SSF56784">
    <property type="entry name" value="HAD-like"/>
    <property type="match status" value="1"/>
</dbReference>
<organism evidence="1 2">
    <name type="scientific">Candidatus Egerieimonas intestinavium</name>
    <dbReference type="NCBI Taxonomy" id="2840777"/>
    <lineage>
        <taxon>Bacteria</taxon>
        <taxon>Bacillati</taxon>
        <taxon>Bacillota</taxon>
        <taxon>Clostridia</taxon>
        <taxon>Lachnospirales</taxon>
        <taxon>Lachnospiraceae</taxon>
        <taxon>Lachnospiraceae incertae sedis</taxon>
        <taxon>Candidatus Egerieimonas</taxon>
    </lineage>
</organism>
<sequence>MRDIFLFDLDGTLTDSGPGIMNSVRHALRHFGIEEEDRARLQRFVGPPLKESFMKFYGFSETQGEEAVEAYREYYREKGIWENKLYPGIKESLEKLREEGCILGIASSKPEIFVRQIAEAFGIAPYLTVTAGATLDGSRVKKGHVIREALKRLEAAADRVLMIGDRREDVLGARELGIPCVGAAYGYGEDGELEEAGALFILQEASQVGELLRICRERTGGR</sequence>
<dbReference type="CDD" id="cd04302">
    <property type="entry name" value="HAD_5NT"/>
    <property type="match status" value="1"/>
</dbReference>
<dbReference type="InterPro" id="IPR023198">
    <property type="entry name" value="PGP-like_dom2"/>
</dbReference>
<dbReference type="GO" id="GO:0004713">
    <property type="term" value="F:protein tyrosine kinase activity"/>
    <property type="evidence" value="ECO:0007669"/>
    <property type="project" value="TreeGrafter"/>
</dbReference>
<protein>
    <submittedName>
        <fullName evidence="1">HAD family hydrolase</fullName>
    </submittedName>
</protein>
<dbReference type="Gene3D" id="3.40.50.1000">
    <property type="entry name" value="HAD superfamily/HAD-like"/>
    <property type="match status" value="1"/>
</dbReference>
<accession>A0A9D1EH99</accession>
<name>A0A9D1EH99_9FIRM</name>
<reference evidence="1" key="1">
    <citation type="submission" date="2020-10" db="EMBL/GenBank/DDBJ databases">
        <authorList>
            <person name="Gilroy R."/>
        </authorList>
    </citation>
    <scope>NUCLEOTIDE SEQUENCE</scope>
    <source>
        <strain evidence="1">ChiSxjej1B13-7041</strain>
    </source>
</reference>
<dbReference type="Gene3D" id="1.10.150.240">
    <property type="entry name" value="Putative phosphatase, domain 2"/>
    <property type="match status" value="1"/>
</dbReference>
<dbReference type="EMBL" id="DVHU01000009">
    <property type="protein sequence ID" value="HIR91997.1"/>
    <property type="molecule type" value="Genomic_DNA"/>
</dbReference>
<dbReference type="Proteomes" id="UP000886841">
    <property type="component" value="Unassembled WGS sequence"/>
</dbReference>
<dbReference type="PANTHER" id="PTHR43434">
    <property type="entry name" value="PHOSPHOGLYCOLATE PHOSPHATASE"/>
    <property type="match status" value="1"/>
</dbReference>
<keyword evidence="1" id="KW-0378">Hydrolase</keyword>
<dbReference type="InterPro" id="IPR050155">
    <property type="entry name" value="HAD-like_hydrolase_sf"/>
</dbReference>
<dbReference type="PANTHER" id="PTHR43434:SF20">
    <property type="entry name" value="5'-NUCLEOTIDASE"/>
    <property type="match status" value="1"/>
</dbReference>
<dbReference type="GO" id="GO:0005829">
    <property type="term" value="C:cytosol"/>
    <property type="evidence" value="ECO:0007669"/>
    <property type="project" value="TreeGrafter"/>
</dbReference>
<dbReference type="AlphaFoldDB" id="A0A9D1EH99"/>
<dbReference type="InterPro" id="IPR023214">
    <property type="entry name" value="HAD_sf"/>
</dbReference>
<dbReference type="FunFam" id="3.40.50.1000:FF:000022">
    <property type="entry name" value="Phosphoglycolate phosphatase"/>
    <property type="match status" value="1"/>
</dbReference>
<gene>
    <name evidence="1" type="ORF">IAB98_01075</name>
</gene>
<comment type="caution">
    <text evidence="1">The sequence shown here is derived from an EMBL/GenBank/DDBJ whole genome shotgun (WGS) entry which is preliminary data.</text>
</comment>
<evidence type="ECO:0000313" key="1">
    <source>
        <dbReference type="EMBL" id="HIR91997.1"/>
    </source>
</evidence>
<dbReference type="InterPro" id="IPR036412">
    <property type="entry name" value="HAD-like_sf"/>
</dbReference>
<dbReference type="InterPro" id="IPR041492">
    <property type="entry name" value="HAD_2"/>
</dbReference>
<dbReference type="SFLD" id="SFLDS00003">
    <property type="entry name" value="Haloacid_Dehalogenase"/>
    <property type="match status" value="1"/>
</dbReference>
<dbReference type="GO" id="GO:0016787">
    <property type="term" value="F:hydrolase activity"/>
    <property type="evidence" value="ECO:0007669"/>
    <property type="project" value="UniProtKB-KW"/>
</dbReference>
<dbReference type="Pfam" id="PF13419">
    <property type="entry name" value="HAD_2"/>
    <property type="match status" value="1"/>
</dbReference>
<reference evidence="1" key="2">
    <citation type="journal article" date="2021" name="PeerJ">
        <title>Extensive microbial diversity within the chicken gut microbiome revealed by metagenomics and culture.</title>
        <authorList>
            <person name="Gilroy R."/>
            <person name="Ravi A."/>
            <person name="Getino M."/>
            <person name="Pursley I."/>
            <person name="Horton D.L."/>
            <person name="Alikhan N.F."/>
            <person name="Baker D."/>
            <person name="Gharbi K."/>
            <person name="Hall N."/>
            <person name="Watson M."/>
            <person name="Adriaenssens E.M."/>
            <person name="Foster-Nyarko E."/>
            <person name="Jarju S."/>
            <person name="Secka A."/>
            <person name="Antonio M."/>
            <person name="Oren A."/>
            <person name="Chaudhuri R.R."/>
            <person name="La Ragione R."/>
            <person name="Hildebrand F."/>
            <person name="Pallen M.J."/>
        </authorList>
    </citation>
    <scope>NUCLEOTIDE SEQUENCE</scope>
    <source>
        <strain evidence="1">ChiSxjej1B13-7041</strain>
    </source>
</reference>
<proteinExistence type="predicted"/>
<dbReference type="SFLD" id="SFLDG01129">
    <property type="entry name" value="C1.5:_HAD__Beta-PGM__Phosphata"/>
    <property type="match status" value="1"/>
</dbReference>
<evidence type="ECO:0000313" key="2">
    <source>
        <dbReference type="Proteomes" id="UP000886841"/>
    </source>
</evidence>